<dbReference type="Proteomes" id="UP000075683">
    <property type="component" value="Unassembled WGS sequence"/>
</dbReference>
<evidence type="ECO:0000313" key="1">
    <source>
        <dbReference type="EMBL" id="KYD22313.1"/>
    </source>
</evidence>
<organism evidence="1 2">
    <name type="scientific">Caldibacillus debilis</name>
    <dbReference type="NCBI Taxonomy" id="301148"/>
    <lineage>
        <taxon>Bacteria</taxon>
        <taxon>Bacillati</taxon>
        <taxon>Bacillota</taxon>
        <taxon>Bacilli</taxon>
        <taxon>Bacillales</taxon>
        <taxon>Bacillaceae</taxon>
        <taxon>Caldibacillus</taxon>
    </lineage>
</organism>
<gene>
    <name evidence="1" type="ORF">B4135_1320</name>
</gene>
<dbReference type="STRING" id="301148.B4135_1320"/>
<accession>A0A150MCW0</accession>
<protein>
    <submittedName>
        <fullName evidence="1">Uncharacterized protein</fullName>
    </submittedName>
</protein>
<reference evidence="1 2" key="1">
    <citation type="submission" date="2016-01" db="EMBL/GenBank/DDBJ databases">
        <title>Draft Genome Sequences of Seven Thermophilic Sporeformers Isolated from Foods.</title>
        <authorList>
            <person name="Berendsen E.M."/>
            <person name="Wells-Bennik M.H."/>
            <person name="Krawcyk A.O."/>
            <person name="De Jong A."/>
            <person name="Holsappel S."/>
            <person name="Eijlander R.T."/>
            <person name="Kuipers O.P."/>
        </authorList>
    </citation>
    <scope>NUCLEOTIDE SEQUENCE [LARGE SCALE GENOMIC DNA]</scope>
    <source>
        <strain evidence="1 2">B4135</strain>
    </source>
</reference>
<evidence type="ECO:0000313" key="2">
    <source>
        <dbReference type="Proteomes" id="UP000075683"/>
    </source>
</evidence>
<proteinExistence type="predicted"/>
<comment type="caution">
    <text evidence="1">The sequence shown here is derived from an EMBL/GenBank/DDBJ whole genome shotgun (WGS) entry which is preliminary data.</text>
</comment>
<sequence>MRAELFFGKNGFIAASAKEGEKWGPVLTRGRAAPRPFREAGRRTAVPQRILPGPPPFVRFVAANHFFPSE</sequence>
<dbReference type="AlphaFoldDB" id="A0A150MCW0"/>
<name>A0A150MCW0_9BACI</name>
<dbReference type="EMBL" id="LQYT01000011">
    <property type="protein sequence ID" value="KYD22313.1"/>
    <property type="molecule type" value="Genomic_DNA"/>
</dbReference>